<reference evidence="2 3" key="1">
    <citation type="submission" date="2014-03" db="EMBL/GenBank/DDBJ databases">
        <title>Draft Genome of Photorhabdus luminescens BA1, an Egyptian Isolate.</title>
        <authorList>
            <person name="Ghazal S."/>
            <person name="Hurst S.G.IV."/>
            <person name="Morris K."/>
            <person name="Thomas K."/>
            <person name="Tisa L.S."/>
        </authorList>
    </citation>
    <scope>NUCLEOTIDE SEQUENCE [LARGE SCALE GENOMIC DNA]</scope>
    <source>
        <strain evidence="2 3">BA1</strain>
    </source>
</reference>
<dbReference type="EMBL" id="JFGV01000018">
    <property type="protein sequence ID" value="EYU15846.1"/>
    <property type="molecule type" value="Genomic_DNA"/>
</dbReference>
<dbReference type="RefSeq" id="WP_036777661.1">
    <property type="nucleotide sequence ID" value="NZ_CAWLTM010000097.1"/>
</dbReference>
<dbReference type="PROSITE" id="PS51257">
    <property type="entry name" value="PROKAR_LIPOPROTEIN"/>
    <property type="match status" value="1"/>
</dbReference>
<protein>
    <submittedName>
        <fullName evidence="2">Uncharacterized protein</fullName>
    </submittedName>
</protein>
<gene>
    <name evidence="2" type="ORF">BA1DRAFT_01583</name>
</gene>
<dbReference type="Proteomes" id="UP000023464">
    <property type="component" value="Unassembled WGS sequence"/>
</dbReference>
<accession>A0A022PJL4</accession>
<feature type="transmembrane region" description="Helical" evidence="1">
    <location>
        <begin position="88"/>
        <end position="108"/>
    </location>
</feature>
<feature type="transmembrane region" description="Helical" evidence="1">
    <location>
        <begin position="9"/>
        <end position="30"/>
    </location>
</feature>
<dbReference type="AlphaFoldDB" id="A0A022PJL4"/>
<feature type="transmembrane region" description="Helical" evidence="1">
    <location>
        <begin position="128"/>
        <end position="146"/>
    </location>
</feature>
<proteinExistence type="predicted"/>
<keyword evidence="1" id="KW-1133">Transmembrane helix</keyword>
<evidence type="ECO:0000313" key="3">
    <source>
        <dbReference type="Proteomes" id="UP000023464"/>
    </source>
</evidence>
<keyword evidence="3" id="KW-1185">Reference proteome</keyword>
<name>A0A022PJL4_9GAMM</name>
<organism evidence="2 3">
    <name type="scientific">Photorhabdus aegyptia</name>
    <dbReference type="NCBI Taxonomy" id="2805098"/>
    <lineage>
        <taxon>Bacteria</taxon>
        <taxon>Pseudomonadati</taxon>
        <taxon>Pseudomonadota</taxon>
        <taxon>Gammaproteobacteria</taxon>
        <taxon>Enterobacterales</taxon>
        <taxon>Morganellaceae</taxon>
        <taxon>Photorhabdus</taxon>
    </lineage>
</organism>
<feature type="transmembrane region" description="Helical" evidence="1">
    <location>
        <begin position="56"/>
        <end position="76"/>
    </location>
</feature>
<comment type="caution">
    <text evidence="2">The sequence shown here is derived from an EMBL/GenBank/DDBJ whole genome shotgun (WGS) entry which is preliminary data.</text>
</comment>
<keyword evidence="1" id="KW-0812">Transmembrane</keyword>
<sequence>MVNKEKKLIFLIILIVSILTSCVGFVIHVINSEWVVPYIRNEVSNITIAPSWDVRYLAALTSLETGLGITFLYILIKKSLPTYTPITRGILMWLIELAIMGRLVRQPLMDYAIGNPFAISVLQNSVSWINWFFICLITTCLYDYLIKIWCQKNNE</sequence>
<evidence type="ECO:0000256" key="1">
    <source>
        <dbReference type="SAM" id="Phobius"/>
    </source>
</evidence>
<evidence type="ECO:0000313" key="2">
    <source>
        <dbReference type="EMBL" id="EYU15846.1"/>
    </source>
</evidence>
<keyword evidence="1" id="KW-0472">Membrane</keyword>